<gene>
    <name evidence="1" type="ORF">E2C01_048724</name>
</gene>
<keyword evidence="2" id="KW-1185">Reference proteome</keyword>
<dbReference type="EMBL" id="VSRR010012648">
    <property type="protein sequence ID" value="MPC54798.1"/>
    <property type="molecule type" value="Genomic_DNA"/>
</dbReference>
<evidence type="ECO:0000313" key="1">
    <source>
        <dbReference type="EMBL" id="MPC54798.1"/>
    </source>
</evidence>
<protein>
    <submittedName>
        <fullName evidence="1">Uncharacterized protein</fullName>
    </submittedName>
</protein>
<dbReference type="AlphaFoldDB" id="A0A5B7GCD5"/>
<name>A0A5B7GCD5_PORTR</name>
<proteinExistence type="predicted"/>
<evidence type="ECO:0000313" key="2">
    <source>
        <dbReference type="Proteomes" id="UP000324222"/>
    </source>
</evidence>
<sequence length="115" mass="12727">MVFSLRYHLEYLELILTLHHSGCNGHTASQALQLARRGLFTQAHYSPYLLLIFAPRTKEAATLSAPLPVRIPFFPFCCLSSIVLSAPGTVPDPHFSLALPQFSVGSWLPLSGYSR</sequence>
<dbReference type="Proteomes" id="UP000324222">
    <property type="component" value="Unassembled WGS sequence"/>
</dbReference>
<reference evidence="1 2" key="1">
    <citation type="submission" date="2019-05" db="EMBL/GenBank/DDBJ databases">
        <title>Another draft genome of Portunus trituberculatus and its Hox gene families provides insights of decapod evolution.</title>
        <authorList>
            <person name="Jeong J.-H."/>
            <person name="Song I."/>
            <person name="Kim S."/>
            <person name="Choi T."/>
            <person name="Kim D."/>
            <person name="Ryu S."/>
            <person name="Kim W."/>
        </authorList>
    </citation>
    <scope>NUCLEOTIDE SEQUENCE [LARGE SCALE GENOMIC DNA]</scope>
    <source>
        <tissue evidence="1">Muscle</tissue>
    </source>
</reference>
<comment type="caution">
    <text evidence="1">The sequence shown here is derived from an EMBL/GenBank/DDBJ whole genome shotgun (WGS) entry which is preliminary data.</text>
</comment>
<organism evidence="1 2">
    <name type="scientific">Portunus trituberculatus</name>
    <name type="common">Swimming crab</name>
    <name type="synonym">Neptunus trituberculatus</name>
    <dbReference type="NCBI Taxonomy" id="210409"/>
    <lineage>
        <taxon>Eukaryota</taxon>
        <taxon>Metazoa</taxon>
        <taxon>Ecdysozoa</taxon>
        <taxon>Arthropoda</taxon>
        <taxon>Crustacea</taxon>
        <taxon>Multicrustacea</taxon>
        <taxon>Malacostraca</taxon>
        <taxon>Eumalacostraca</taxon>
        <taxon>Eucarida</taxon>
        <taxon>Decapoda</taxon>
        <taxon>Pleocyemata</taxon>
        <taxon>Brachyura</taxon>
        <taxon>Eubrachyura</taxon>
        <taxon>Portunoidea</taxon>
        <taxon>Portunidae</taxon>
        <taxon>Portuninae</taxon>
        <taxon>Portunus</taxon>
    </lineage>
</organism>
<accession>A0A5B7GCD5</accession>